<accession>A0ACB9L5B2</accession>
<gene>
    <name evidence="1" type="ORF">MLD38_040214</name>
</gene>
<name>A0ACB9L5B2_9MYRT</name>
<protein>
    <submittedName>
        <fullName evidence="1">Uncharacterized protein</fullName>
    </submittedName>
</protein>
<evidence type="ECO:0000313" key="1">
    <source>
        <dbReference type="EMBL" id="KAI4304740.1"/>
    </source>
</evidence>
<dbReference type="EMBL" id="CM042891">
    <property type="protein sequence ID" value="KAI4304740.1"/>
    <property type="molecule type" value="Genomic_DNA"/>
</dbReference>
<reference evidence="2" key="1">
    <citation type="journal article" date="2023" name="Front. Plant Sci.">
        <title>Chromosomal-level genome assembly of Melastoma candidum provides insights into trichome evolution.</title>
        <authorList>
            <person name="Zhong Y."/>
            <person name="Wu W."/>
            <person name="Sun C."/>
            <person name="Zou P."/>
            <person name="Liu Y."/>
            <person name="Dai S."/>
            <person name="Zhou R."/>
        </authorList>
    </citation>
    <scope>NUCLEOTIDE SEQUENCE [LARGE SCALE GENOMIC DNA]</scope>
</reference>
<proteinExistence type="predicted"/>
<evidence type="ECO:0000313" key="2">
    <source>
        <dbReference type="Proteomes" id="UP001057402"/>
    </source>
</evidence>
<organism evidence="1 2">
    <name type="scientific">Melastoma candidum</name>
    <dbReference type="NCBI Taxonomy" id="119954"/>
    <lineage>
        <taxon>Eukaryota</taxon>
        <taxon>Viridiplantae</taxon>
        <taxon>Streptophyta</taxon>
        <taxon>Embryophyta</taxon>
        <taxon>Tracheophyta</taxon>
        <taxon>Spermatophyta</taxon>
        <taxon>Magnoliopsida</taxon>
        <taxon>eudicotyledons</taxon>
        <taxon>Gunneridae</taxon>
        <taxon>Pentapetalae</taxon>
        <taxon>rosids</taxon>
        <taxon>malvids</taxon>
        <taxon>Myrtales</taxon>
        <taxon>Melastomataceae</taxon>
        <taxon>Melastomatoideae</taxon>
        <taxon>Melastomateae</taxon>
        <taxon>Melastoma</taxon>
    </lineage>
</organism>
<dbReference type="Proteomes" id="UP001057402">
    <property type="component" value="Chromosome 12"/>
</dbReference>
<comment type="caution">
    <text evidence="1">The sequence shown here is derived from an EMBL/GenBank/DDBJ whole genome shotgun (WGS) entry which is preliminary data.</text>
</comment>
<sequence length="1203" mass="131600">MLGYANNSSKGGSNSPLELPPLPQILSLEPITLGNQKHGCTGDIKRVFGLPLMNMSDGNSPGLSQPRHFHPAATEELKNIKESVESGLRKAKDRSNMFRESILKLEKFRDNLNSRKRQRSENVSGEKSGAELEKMGAQIRGNPRDAINQRQEQRPKSSVVVKRVRTSIGEARADSKVVTSSRQPSLLERNEERFQISKATLSRNIEKIHKVAGGGEVWEKKIKRKRSVTAVGNRLLNGDGEQKPLLPAKPSIDQKLRSCDSQTLRSKTYFGMNGTNRLGSRTESPGANSSTLLKNDPDIVYSPKDRMDMFESRVPLKGSSTNIQEGDVASSPGSSIKGKLSRIPRAGSGLAADPSPSSPSMHGGCAEDFELPLKANKISPLVIPGDKRHSLGSSSQPMAQWVGQRTHKKSRLRRANLVSPLLNPAEKSHNLSEDLGLLDYSARIANTGSDGSLHDYNSIKGYAKVKKELEKSPSPFGVLESDESGAWENGLRGDGVDGGEVSLTTSLNAGDFVLPGKKQKWTSHEHGGVRKHGRSGRGLSQSKIGIPPGREKMADSPGGNLPQCLYHGSDKGRSKSGRTSMGKSKDRSPMTRVGPLLSGSSYECTGEFDDDRETLVAAANSARNFSNLAFSGPFWPKIKRLFGSVNVDNESFSFLKQQHHPEEEFNESMFSGINNDILENVGLKEDSDHSGGLQRNQLYPDKDESRNSALSGKFNLGKLDKVTPLYERILSALIEDENEEIYHNGEGKISSLQCASDDSHCGSCNHIDGEFRDRMESEVESTVDVCNQKVGFLDKVFCDKSVTSCSLKSLSASMYSNDHSVVDDDYCHSDAGMVSETCSNDLGQMLKKESSNSACSYPDSQYEMMSLDERLMLELRSIDLYPDMLPDLSEGGETIHNNIAELRKDLRQKVDAKKDSFVKIEKALVNENVVEKRKLEETAMNKLMEMAYKKRMACRGGNLSKAAVRKVPKQVALAFIKRTLARYRKYKDTGISSFADPSLAEILFSPSMDAKSGDCVGSGTASNTLNDASNNQQELRGAGYSHGENAGEKPGSTLHKGRKKEMHIDDVGCTSSKMAALEGTATPIGPKGKRGERHKNLNSPLNGKAKLKQKTNNLHPTQRPVSRPESEVTLGSRGNDLQMDASDDPLDLARIGLDGGQEDLTTILDFDMDGEQDPEAAVGLEIPPWDDVGLEVPPWDDQFVFGL</sequence>
<keyword evidence="2" id="KW-1185">Reference proteome</keyword>